<dbReference type="GO" id="GO:0005634">
    <property type="term" value="C:nucleus"/>
    <property type="evidence" value="ECO:0007669"/>
    <property type="project" value="TreeGrafter"/>
</dbReference>
<dbReference type="Pfam" id="PF03441">
    <property type="entry name" value="FAD_binding_7"/>
    <property type="match status" value="1"/>
</dbReference>
<dbReference type="FunFam" id="1.10.579.10:FF:000003">
    <property type="entry name" value="Deoxyribodipyrimidine photo-lyase"/>
    <property type="match status" value="1"/>
</dbReference>
<dbReference type="SUPFAM" id="SSF52425">
    <property type="entry name" value="Cryptochrome/photolyase, N-terminal domain"/>
    <property type="match status" value="1"/>
</dbReference>
<evidence type="ECO:0000259" key="9">
    <source>
        <dbReference type="PROSITE" id="PS51645"/>
    </source>
</evidence>
<feature type="site" description="Electron transfer via tryptophanyl radical" evidence="7">
    <location>
        <position position="395"/>
    </location>
</feature>
<evidence type="ECO:0000313" key="10">
    <source>
        <dbReference type="EMBL" id="KAG0562044.1"/>
    </source>
</evidence>
<feature type="binding site" evidence="6">
    <location>
        <begin position="242"/>
        <end position="246"/>
    </location>
    <ligand>
        <name>FAD</name>
        <dbReference type="ChEBI" id="CHEBI:57692"/>
    </ligand>
</feature>
<dbReference type="SUPFAM" id="SSF48173">
    <property type="entry name" value="Cryptochrome/photolyase FAD-binding domain"/>
    <property type="match status" value="1"/>
</dbReference>
<dbReference type="PANTHER" id="PTHR11455:SF18">
    <property type="entry name" value="SI:CH1073-390K14.1"/>
    <property type="match status" value="1"/>
</dbReference>
<dbReference type="InterPro" id="IPR018394">
    <property type="entry name" value="DNA_photolyase_1_CS_C"/>
</dbReference>
<dbReference type="GO" id="GO:0071949">
    <property type="term" value="F:FAD binding"/>
    <property type="evidence" value="ECO:0007669"/>
    <property type="project" value="TreeGrafter"/>
</dbReference>
<dbReference type="GO" id="GO:0006139">
    <property type="term" value="P:nucleobase-containing compound metabolic process"/>
    <property type="evidence" value="ECO:0007669"/>
    <property type="project" value="UniProtKB-ARBA"/>
</dbReference>
<evidence type="ECO:0000256" key="3">
    <source>
        <dbReference type="ARBA" id="ARBA00022630"/>
    </source>
</evidence>
<dbReference type="NCBIfam" id="TIGR02766">
    <property type="entry name" value="crypt_chrom_pln"/>
    <property type="match status" value="1"/>
</dbReference>
<dbReference type="AlphaFoldDB" id="A0A8T0GV78"/>
<name>A0A8T0GV78_CERPU</name>
<accession>A0A8T0GV78</accession>
<evidence type="ECO:0000313" key="11">
    <source>
        <dbReference type="Proteomes" id="UP000822688"/>
    </source>
</evidence>
<comment type="caution">
    <text evidence="10">The sequence shown here is derived from an EMBL/GenBank/DDBJ whole genome shotgun (WGS) entry which is preliminary data.</text>
</comment>
<dbReference type="InterPro" id="IPR014134">
    <property type="entry name" value="Cryptochrome_pln"/>
</dbReference>
<dbReference type="Gene3D" id="1.10.579.10">
    <property type="entry name" value="DNA Cyclobutane Dipyrimidine Photolyase, subunit A, domain 3"/>
    <property type="match status" value="1"/>
</dbReference>
<reference evidence="10" key="1">
    <citation type="submission" date="2020-06" db="EMBL/GenBank/DDBJ databases">
        <title>WGS assembly of Ceratodon purpureus strain R40.</title>
        <authorList>
            <person name="Carey S.B."/>
            <person name="Jenkins J."/>
            <person name="Shu S."/>
            <person name="Lovell J.T."/>
            <person name="Sreedasyam A."/>
            <person name="Maumus F."/>
            <person name="Tiley G.P."/>
            <person name="Fernandez-Pozo N."/>
            <person name="Barry K."/>
            <person name="Chen C."/>
            <person name="Wang M."/>
            <person name="Lipzen A."/>
            <person name="Daum C."/>
            <person name="Saski C.A."/>
            <person name="Payton A.C."/>
            <person name="Mcbreen J.C."/>
            <person name="Conrad R.E."/>
            <person name="Kollar L.M."/>
            <person name="Olsson S."/>
            <person name="Huttunen S."/>
            <person name="Landis J.B."/>
            <person name="Wickett N.J."/>
            <person name="Johnson M.G."/>
            <person name="Rensing S.A."/>
            <person name="Grimwood J."/>
            <person name="Schmutz J."/>
            <person name="Mcdaniel S.F."/>
        </authorList>
    </citation>
    <scope>NUCLEOTIDE SEQUENCE</scope>
    <source>
        <strain evidence="10">R40</strain>
    </source>
</reference>
<feature type="region of interest" description="Disordered" evidence="8">
    <location>
        <begin position="586"/>
        <end position="606"/>
    </location>
</feature>
<dbReference type="OrthoDB" id="435881at2759"/>
<proteinExistence type="inferred from homology"/>
<dbReference type="GO" id="GO:0043153">
    <property type="term" value="P:entrainment of circadian clock by photoperiod"/>
    <property type="evidence" value="ECO:0007669"/>
    <property type="project" value="TreeGrafter"/>
</dbReference>
<organism evidence="10 11">
    <name type="scientific">Ceratodon purpureus</name>
    <name type="common">Fire moss</name>
    <name type="synonym">Dicranum purpureum</name>
    <dbReference type="NCBI Taxonomy" id="3225"/>
    <lineage>
        <taxon>Eukaryota</taxon>
        <taxon>Viridiplantae</taxon>
        <taxon>Streptophyta</taxon>
        <taxon>Embryophyta</taxon>
        <taxon>Bryophyta</taxon>
        <taxon>Bryophytina</taxon>
        <taxon>Bryopsida</taxon>
        <taxon>Dicranidae</taxon>
        <taxon>Pseudoditrichales</taxon>
        <taxon>Ditrichaceae</taxon>
        <taxon>Ceratodon</taxon>
    </lineage>
</organism>
<feature type="domain" description="Photolyase/cryptochrome alpha/beta" evidence="9">
    <location>
        <begin position="2"/>
        <end position="131"/>
    </location>
</feature>
<dbReference type="InterPro" id="IPR002081">
    <property type="entry name" value="Cryptochrome/DNA_photolyase_1"/>
</dbReference>
<evidence type="ECO:0000256" key="2">
    <source>
        <dbReference type="ARBA" id="ARBA00005862"/>
    </source>
</evidence>
<dbReference type="GO" id="GO:0003677">
    <property type="term" value="F:DNA binding"/>
    <property type="evidence" value="ECO:0007669"/>
    <property type="project" value="TreeGrafter"/>
</dbReference>
<sequence length="722" mass="81607">MACTIVWFRRDLRLEDNPALIAAARAGTVIPVFVWSPAEDGQFHPGRVSRWWLKQSLIHLELSLKKLGSPLVMRKSPDTLAVLLEIAEATGATQVFYNHLYDPVSLVRDHRVKQGLSQKGIVVKTFNGDLLYEPWEVYDDEGQAFTLYDAFWQKCMNMPFEPESPLLPPRRLIGPIGKLQGCTAEELGLEDEYEKSSNALLARAWCPGWSFANKSLDSFLRSPLCDYATDRHKADGVSGAPTSLLSPHLHFGELSVRKIFHEVRKKQITWAREGFAAGERSVNMFLRALGFREYSRYLSFHFPFTHERSLLANLKSFPWRADEGYFKAWRQGRTGYPLVDAGMRELWATGWSHNRIRVVVASFSVKFLQLPWRWGMKYFWDVLLDADLECDVLGWQYISGSLPDGHELDRIENPQVEGYRFDPDGDYVRRWLPELSRLPNEWIHHPWDAPPGALRAAGVELGTNYPRPIIEIGAARDRLQASLAEMWERDAAMKAAHANGLEEGLGETVEVAGTGGPLHERMDVHRVIVHRDVDVSSNSSRRDQLVPEIVPNQFHMQAHDSIMNQRAPVVEDVGEVADTTPYMSQRRGAYGSRPANHVEGNNGVVPVDRTPINWPTVTAVDYDLDSTAESTSVAGHADSAGGTVPVWSQSLNARPHVREGLVPIVPDVRRGAGLSRRHLHASVQRVNLEAMTSSKLADEEDFYVPKLGKWTQHRKRRAKQED</sequence>
<dbReference type="GO" id="GO:0003904">
    <property type="term" value="F:deoxyribodipyrimidine photo-lyase activity"/>
    <property type="evidence" value="ECO:0007669"/>
    <property type="project" value="TreeGrafter"/>
</dbReference>
<dbReference type="PANTHER" id="PTHR11455">
    <property type="entry name" value="CRYPTOCHROME"/>
    <property type="match status" value="1"/>
</dbReference>
<keyword evidence="4 6" id="KW-0274">FAD</keyword>
<comment type="similarity">
    <text evidence="2">Belongs to the DNA photolyase class-1 family.</text>
</comment>
<dbReference type="Proteomes" id="UP000822688">
    <property type="component" value="Chromosome 9"/>
</dbReference>
<dbReference type="Pfam" id="PF00875">
    <property type="entry name" value="DNA_photolyase"/>
    <property type="match status" value="1"/>
</dbReference>
<dbReference type="Gene3D" id="1.25.40.80">
    <property type="match status" value="1"/>
</dbReference>
<keyword evidence="3 6" id="KW-0285">Flavoprotein</keyword>
<evidence type="ECO:0000256" key="5">
    <source>
        <dbReference type="ARBA" id="ARBA00022991"/>
    </source>
</evidence>
<feature type="binding site" evidence="6">
    <location>
        <position position="285"/>
    </location>
    <ligand>
        <name>FAD</name>
        <dbReference type="ChEBI" id="CHEBI:57692"/>
    </ligand>
</feature>
<feature type="binding site" evidence="6">
    <location>
        <position position="227"/>
    </location>
    <ligand>
        <name>FAD</name>
        <dbReference type="ChEBI" id="CHEBI:57692"/>
    </ligand>
</feature>
<dbReference type="EMBL" id="CM026430">
    <property type="protein sequence ID" value="KAG0562044.1"/>
    <property type="molecule type" value="Genomic_DNA"/>
</dbReference>
<evidence type="ECO:0000256" key="7">
    <source>
        <dbReference type="PIRSR" id="PIRSR602081-2"/>
    </source>
</evidence>
<dbReference type="GO" id="GO:0032922">
    <property type="term" value="P:circadian regulation of gene expression"/>
    <property type="evidence" value="ECO:0007669"/>
    <property type="project" value="TreeGrafter"/>
</dbReference>
<protein>
    <recommendedName>
        <fullName evidence="9">Photolyase/cryptochrome alpha/beta domain-containing protein</fullName>
    </recommendedName>
</protein>
<evidence type="ECO:0000256" key="6">
    <source>
        <dbReference type="PIRSR" id="PIRSR602081-1"/>
    </source>
</evidence>
<evidence type="ECO:0000256" key="1">
    <source>
        <dbReference type="ARBA" id="ARBA00001932"/>
    </source>
</evidence>
<evidence type="ECO:0000256" key="8">
    <source>
        <dbReference type="SAM" id="MobiDB-lite"/>
    </source>
</evidence>
<keyword evidence="5" id="KW-0157">Chromophore</keyword>
<dbReference type="Gene3D" id="3.40.50.620">
    <property type="entry name" value="HUPs"/>
    <property type="match status" value="1"/>
</dbReference>
<dbReference type="PROSITE" id="PS51645">
    <property type="entry name" value="PHR_CRY_ALPHA_BETA"/>
    <property type="match status" value="1"/>
</dbReference>
<dbReference type="GO" id="GO:0005737">
    <property type="term" value="C:cytoplasm"/>
    <property type="evidence" value="ECO:0007669"/>
    <property type="project" value="TreeGrafter"/>
</dbReference>
<dbReference type="InterPro" id="IPR036134">
    <property type="entry name" value="Crypto/Photolyase_FAD-like_sf"/>
</dbReference>
<keyword evidence="11" id="KW-1185">Reference proteome</keyword>
<evidence type="ECO:0000256" key="4">
    <source>
        <dbReference type="ARBA" id="ARBA00022827"/>
    </source>
</evidence>
<feature type="site" description="Electron transfer via tryptophanyl radical" evidence="7">
    <location>
        <position position="372"/>
    </location>
</feature>
<dbReference type="GO" id="GO:0006950">
    <property type="term" value="P:response to stress"/>
    <property type="evidence" value="ECO:0007669"/>
    <property type="project" value="UniProtKB-ARBA"/>
</dbReference>
<comment type="cofactor">
    <cofactor evidence="1">
        <name>(6R)-5,10-methylene-5,6,7,8-tetrahydrofolate</name>
        <dbReference type="ChEBI" id="CHEBI:15636"/>
    </cofactor>
</comment>
<feature type="binding site" evidence="6">
    <location>
        <begin position="385"/>
        <end position="387"/>
    </location>
    <ligand>
        <name>FAD</name>
        <dbReference type="ChEBI" id="CHEBI:57692"/>
    </ligand>
</feature>
<dbReference type="PRINTS" id="PR00147">
    <property type="entry name" value="DNAPHOTLYASE"/>
</dbReference>
<dbReference type="GO" id="GO:0009882">
    <property type="term" value="F:blue light photoreceptor activity"/>
    <property type="evidence" value="ECO:0007669"/>
    <property type="project" value="InterPro"/>
</dbReference>
<dbReference type="InterPro" id="IPR005101">
    <property type="entry name" value="Cryptochr/Photolyase_FAD-bd"/>
</dbReference>
<dbReference type="InterPro" id="IPR006050">
    <property type="entry name" value="DNA_photolyase_N"/>
</dbReference>
<dbReference type="PROSITE" id="PS00394">
    <property type="entry name" value="DNA_PHOTOLYASES_1_1"/>
    <property type="match status" value="1"/>
</dbReference>
<comment type="cofactor">
    <cofactor evidence="6">
        <name>FAD</name>
        <dbReference type="ChEBI" id="CHEBI:57692"/>
    </cofactor>
    <text evidence="6">Binds 1 FAD per subunit.</text>
</comment>
<feature type="site" description="Electron transfer via tryptophanyl radical" evidence="7">
    <location>
        <position position="319"/>
    </location>
</feature>
<gene>
    <name evidence="10" type="ORF">KC19_9G113100</name>
</gene>
<dbReference type="InterPro" id="IPR036155">
    <property type="entry name" value="Crypto/Photolyase_N_sf"/>
</dbReference>
<dbReference type="InterPro" id="IPR014729">
    <property type="entry name" value="Rossmann-like_a/b/a_fold"/>
</dbReference>